<name>A0A9W9FD88_9EURO</name>
<protein>
    <submittedName>
        <fullName evidence="1">Amidohydrolase 2</fullName>
    </submittedName>
</protein>
<accession>A0A9W9FD88</accession>
<gene>
    <name evidence="1" type="ORF">N7532_004823</name>
</gene>
<dbReference type="EMBL" id="JAPQKI010000005">
    <property type="protein sequence ID" value="KAJ5097822.1"/>
    <property type="molecule type" value="Genomic_DNA"/>
</dbReference>
<dbReference type="SUPFAM" id="SSF51556">
    <property type="entry name" value="Metallo-dependent hydrolases"/>
    <property type="match status" value="1"/>
</dbReference>
<reference evidence="1" key="2">
    <citation type="journal article" date="2023" name="IMA Fungus">
        <title>Comparative genomic study of the Penicillium genus elucidates a diverse pangenome and 15 lateral gene transfer events.</title>
        <authorList>
            <person name="Petersen C."/>
            <person name="Sorensen T."/>
            <person name="Nielsen M.R."/>
            <person name="Sondergaard T.E."/>
            <person name="Sorensen J.L."/>
            <person name="Fitzpatrick D.A."/>
            <person name="Frisvad J.C."/>
            <person name="Nielsen K.L."/>
        </authorList>
    </citation>
    <scope>NUCLEOTIDE SEQUENCE</scope>
    <source>
        <strain evidence="1">IBT 30761</strain>
    </source>
</reference>
<proteinExistence type="predicted"/>
<dbReference type="Proteomes" id="UP001149074">
    <property type="component" value="Unassembled WGS sequence"/>
</dbReference>
<comment type="caution">
    <text evidence="1">The sequence shown here is derived from an EMBL/GenBank/DDBJ whole genome shotgun (WGS) entry which is preliminary data.</text>
</comment>
<dbReference type="OrthoDB" id="2832284at2759"/>
<dbReference type="RefSeq" id="XP_056473476.1">
    <property type="nucleotide sequence ID" value="XM_056617317.1"/>
</dbReference>
<dbReference type="Gene3D" id="3.20.20.140">
    <property type="entry name" value="Metal-dependent hydrolases"/>
    <property type="match status" value="1"/>
</dbReference>
<dbReference type="InterPro" id="IPR032466">
    <property type="entry name" value="Metal_Hydrolase"/>
</dbReference>
<keyword evidence="2" id="KW-1185">Reference proteome</keyword>
<dbReference type="AlphaFoldDB" id="A0A9W9FD88"/>
<reference evidence="1" key="1">
    <citation type="submission" date="2022-11" db="EMBL/GenBank/DDBJ databases">
        <authorList>
            <person name="Petersen C."/>
        </authorList>
    </citation>
    <scope>NUCLEOTIDE SEQUENCE</scope>
    <source>
        <strain evidence="1">IBT 30761</strain>
    </source>
</reference>
<dbReference type="GeneID" id="81356296"/>
<organism evidence="1 2">
    <name type="scientific">Penicillium argentinense</name>
    <dbReference type="NCBI Taxonomy" id="1131581"/>
    <lineage>
        <taxon>Eukaryota</taxon>
        <taxon>Fungi</taxon>
        <taxon>Dikarya</taxon>
        <taxon>Ascomycota</taxon>
        <taxon>Pezizomycotina</taxon>
        <taxon>Eurotiomycetes</taxon>
        <taxon>Eurotiomycetidae</taxon>
        <taxon>Eurotiales</taxon>
        <taxon>Aspergillaceae</taxon>
        <taxon>Penicillium</taxon>
    </lineage>
</organism>
<evidence type="ECO:0000313" key="2">
    <source>
        <dbReference type="Proteomes" id="UP001149074"/>
    </source>
</evidence>
<evidence type="ECO:0000313" key="1">
    <source>
        <dbReference type="EMBL" id="KAJ5097822.1"/>
    </source>
</evidence>
<sequence length="104" mass="10865">MDSLGINYSTISISAPCVSFIKDANKANVGLCTNADGMYLGDPTLDPVLSALSAPNSSVFVHSASPKCTSVALGHPIPMTGYLFDIVRAMGNLFLMVSVLNTQP</sequence>